<accession>A0A3M8CFT5</accession>
<sequence>MCFVLFFLTILASGCAPSDAQEYIELPLDSGSLSIPVEKVEPLHKFLESYTPSERQVEISRIQGTAFRSLTGIVYGDIRFNCGSKLCDHVLVQMKDEAFKSLSLHEGSLWISHSFSPDERLLAILLGRNEGTELVRNRIMILHTETLEPAVVWGDPVVTEQALSSDFVFPILDVKWVHETSLEITVPDTPDNSYETLLEWNRTGKTTKTIRLSVTPK</sequence>
<dbReference type="Proteomes" id="UP000282028">
    <property type="component" value="Unassembled WGS sequence"/>
</dbReference>
<keyword evidence="2" id="KW-1185">Reference proteome</keyword>
<gene>
    <name evidence="1" type="ORF">EDM52_10215</name>
</gene>
<proteinExistence type="predicted"/>
<evidence type="ECO:0000313" key="1">
    <source>
        <dbReference type="EMBL" id="RNB74616.1"/>
    </source>
</evidence>
<comment type="caution">
    <text evidence="1">The sequence shown here is derived from an EMBL/GenBank/DDBJ whole genome shotgun (WGS) entry which is preliminary data.</text>
</comment>
<dbReference type="AlphaFoldDB" id="A0A3M8CFT5"/>
<reference evidence="1 2" key="1">
    <citation type="submission" date="2018-10" db="EMBL/GenBank/DDBJ databases">
        <title>Phylogenomics of Brevibacillus.</title>
        <authorList>
            <person name="Dunlap C."/>
        </authorList>
    </citation>
    <scope>NUCLEOTIDE SEQUENCE [LARGE SCALE GENOMIC DNA]</scope>
    <source>
        <strain evidence="1 2">JCM 12215</strain>
    </source>
</reference>
<organism evidence="1 2">
    <name type="scientific">Brevibacillus invocatus</name>
    <dbReference type="NCBI Taxonomy" id="173959"/>
    <lineage>
        <taxon>Bacteria</taxon>
        <taxon>Bacillati</taxon>
        <taxon>Bacillota</taxon>
        <taxon>Bacilli</taxon>
        <taxon>Bacillales</taxon>
        <taxon>Paenibacillaceae</taxon>
        <taxon>Brevibacillus</taxon>
    </lineage>
</organism>
<protein>
    <submittedName>
        <fullName evidence="1">Uncharacterized protein</fullName>
    </submittedName>
</protein>
<name>A0A3M8CFT5_9BACL</name>
<dbReference type="EMBL" id="RHHR01000014">
    <property type="protein sequence ID" value="RNB74616.1"/>
    <property type="molecule type" value="Genomic_DNA"/>
</dbReference>
<evidence type="ECO:0000313" key="2">
    <source>
        <dbReference type="Proteomes" id="UP000282028"/>
    </source>
</evidence>